<reference evidence="1" key="1">
    <citation type="submission" date="2018-06" db="EMBL/GenBank/DDBJ databases">
        <authorList>
            <person name="Zhirakovskaya E."/>
        </authorList>
    </citation>
    <scope>NUCLEOTIDE SEQUENCE</scope>
</reference>
<dbReference type="EMBL" id="UOFH01000362">
    <property type="protein sequence ID" value="VAW66885.1"/>
    <property type="molecule type" value="Genomic_DNA"/>
</dbReference>
<dbReference type="AlphaFoldDB" id="A0A3B0XEZ4"/>
<name>A0A3B0XEZ4_9ZZZZ</name>
<accession>A0A3B0XEZ4</accession>
<organism evidence="1">
    <name type="scientific">hydrothermal vent metagenome</name>
    <dbReference type="NCBI Taxonomy" id="652676"/>
    <lineage>
        <taxon>unclassified sequences</taxon>
        <taxon>metagenomes</taxon>
        <taxon>ecological metagenomes</taxon>
    </lineage>
</organism>
<sequence>MTKRILLIDDQAPDSALLSESEALEFYKKI</sequence>
<proteinExistence type="predicted"/>
<gene>
    <name evidence="1" type="ORF">MNBD_GAMMA08-2199</name>
</gene>
<protein>
    <submittedName>
        <fullName evidence="1">Uncharacterized protein</fullName>
    </submittedName>
</protein>
<evidence type="ECO:0000313" key="1">
    <source>
        <dbReference type="EMBL" id="VAW66885.1"/>
    </source>
</evidence>